<dbReference type="Gene3D" id="2.30.240.10">
    <property type="entry name" value="At5g01610-like"/>
    <property type="match status" value="1"/>
</dbReference>
<dbReference type="Pfam" id="PF04398">
    <property type="entry name" value="DUF538"/>
    <property type="match status" value="1"/>
</dbReference>
<dbReference type="SUPFAM" id="SSF141562">
    <property type="entry name" value="At5g01610-like"/>
    <property type="match status" value="1"/>
</dbReference>
<dbReference type="InterPro" id="IPR036758">
    <property type="entry name" value="At5g01610-like"/>
</dbReference>
<dbReference type="Proteomes" id="UP000036987">
    <property type="component" value="Unassembled WGS sequence"/>
</dbReference>
<comment type="caution">
    <text evidence="2">The sequence shown here is derived from an EMBL/GenBank/DDBJ whole genome shotgun (WGS) entry which is preliminary data.</text>
</comment>
<dbReference type="OrthoDB" id="622488at2759"/>
<evidence type="ECO:0000313" key="3">
    <source>
        <dbReference type="Proteomes" id="UP000036987"/>
    </source>
</evidence>
<gene>
    <name evidence="2" type="ORF">ZOSMA_100G00300</name>
</gene>
<sequence>MATCLSIFVFISLLAATVVSCNESTAYDVLESNGLPKGLLPDSVKNYTIPAKGEGEFNIKLGAQCLVKFGEIDIFFDTSITGILTYGSFKNISGIDVGKLFLWLPVEDITLNSNKTELAINLELFSLNFAVKEFKTIPICKSYVSRKNKLFSSK</sequence>
<proteinExistence type="predicted"/>
<feature type="signal peptide" evidence="1">
    <location>
        <begin position="1"/>
        <end position="21"/>
    </location>
</feature>
<dbReference type="PANTHER" id="PTHR31676:SF110">
    <property type="entry name" value="TRANSMEMBRANE PROTEIN"/>
    <property type="match status" value="1"/>
</dbReference>
<reference evidence="3" key="1">
    <citation type="journal article" date="2016" name="Nature">
        <title>The genome of the seagrass Zostera marina reveals angiosperm adaptation to the sea.</title>
        <authorList>
            <person name="Olsen J.L."/>
            <person name="Rouze P."/>
            <person name="Verhelst B."/>
            <person name="Lin Y.-C."/>
            <person name="Bayer T."/>
            <person name="Collen J."/>
            <person name="Dattolo E."/>
            <person name="De Paoli E."/>
            <person name="Dittami S."/>
            <person name="Maumus F."/>
            <person name="Michel G."/>
            <person name="Kersting A."/>
            <person name="Lauritano C."/>
            <person name="Lohaus R."/>
            <person name="Toepel M."/>
            <person name="Tonon T."/>
            <person name="Vanneste K."/>
            <person name="Amirebrahimi M."/>
            <person name="Brakel J."/>
            <person name="Bostroem C."/>
            <person name="Chovatia M."/>
            <person name="Grimwood J."/>
            <person name="Jenkins J.W."/>
            <person name="Jueterbock A."/>
            <person name="Mraz A."/>
            <person name="Stam W.T."/>
            <person name="Tice H."/>
            <person name="Bornberg-Bauer E."/>
            <person name="Green P.J."/>
            <person name="Pearson G.A."/>
            <person name="Procaccini G."/>
            <person name="Duarte C.M."/>
            <person name="Schmutz J."/>
            <person name="Reusch T.B.H."/>
            <person name="Van de Peer Y."/>
        </authorList>
    </citation>
    <scope>NUCLEOTIDE SEQUENCE [LARGE SCALE GENOMIC DNA]</scope>
    <source>
        <strain evidence="3">cv. Finnish</strain>
    </source>
</reference>
<accession>A0A0K9Q6I0</accession>
<keyword evidence="1" id="KW-0732">Signal</keyword>
<dbReference type="OMA" id="YLENQCY"/>
<dbReference type="EMBL" id="LFYR01000012">
    <property type="protein sequence ID" value="KMZ76535.1"/>
    <property type="molecule type" value="Genomic_DNA"/>
</dbReference>
<protein>
    <submittedName>
        <fullName evidence="2">Uncharacterized protein</fullName>
    </submittedName>
</protein>
<organism evidence="2 3">
    <name type="scientific">Zostera marina</name>
    <name type="common">Eelgrass</name>
    <dbReference type="NCBI Taxonomy" id="29655"/>
    <lineage>
        <taxon>Eukaryota</taxon>
        <taxon>Viridiplantae</taxon>
        <taxon>Streptophyta</taxon>
        <taxon>Embryophyta</taxon>
        <taxon>Tracheophyta</taxon>
        <taxon>Spermatophyta</taxon>
        <taxon>Magnoliopsida</taxon>
        <taxon>Liliopsida</taxon>
        <taxon>Zosteraceae</taxon>
        <taxon>Zostera</taxon>
    </lineage>
</organism>
<dbReference type="InterPro" id="IPR007493">
    <property type="entry name" value="DUF538"/>
</dbReference>
<evidence type="ECO:0000313" key="2">
    <source>
        <dbReference type="EMBL" id="KMZ76535.1"/>
    </source>
</evidence>
<keyword evidence="3" id="KW-1185">Reference proteome</keyword>
<evidence type="ECO:0000256" key="1">
    <source>
        <dbReference type="SAM" id="SignalP"/>
    </source>
</evidence>
<feature type="chain" id="PRO_5005528201" evidence="1">
    <location>
        <begin position="22"/>
        <end position="154"/>
    </location>
</feature>
<name>A0A0K9Q6I0_ZOSMR</name>
<dbReference type="PANTHER" id="PTHR31676">
    <property type="entry name" value="T31J12.3 PROTEIN-RELATED"/>
    <property type="match status" value="1"/>
</dbReference>
<dbReference type="AlphaFoldDB" id="A0A0K9Q6I0"/>